<evidence type="ECO:0000313" key="3">
    <source>
        <dbReference type="EMBL" id="MFL0297521.1"/>
    </source>
</evidence>
<keyword evidence="1" id="KW-0472">Membrane</keyword>
<evidence type="ECO:0000313" key="4">
    <source>
        <dbReference type="Proteomes" id="UP001623553"/>
    </source>
</evidence>
<keyword evidence="1" id="KW-1133">Transmembrane helix</keyword>
<protein>
    <submittedName>
        <fullName evidence="3">Uncharacterized protein</fullName>
    </submittedName>
</protein>
<feature type="signal peptide" evidence="2">
    <location>
        <begin position="1"/>
        <end position="16"/>
    </location>
</feature>
<feature type="transmembrane region" description="Helical" evidence="1">
    <location>
        <begin position="93"/>
        <end position="125"/>
    </location>
</feature>
<evidence type="ECO:0000256" key="1">
    <source>
        <dbReference type="SAM" id="Phobius"/>
    </source>
</evidence>
<dbReference type="Proteomes" id="UP001623553">
    <property type="component" value="Unassembled WGS sequence"/>
</dbReference>
<accession>A0ABW8TYT6</accession>
<sequence>MKKFILFLLMGLPAFAGEENNKPTALQMAPVEKVTPSTAPSVAPAVETLVSPKVAPEMKTRKEQVSLSSEVKAVKKAVEPRGWHPKVKIGFTLLALGVILVVLGLGFVGGLSAFIGLLFTIAGLLHTY</sequence>
<keyword evidence="1" id="KW-0812">Transmembrane</keyword>
<keyword evidence="2" id="KW-0732">Signal</keyword>
<name>A0ABW8TYT6_9BACT</name>
<organism evidence="3 4">
    <name type="scientific">Aquirufa novilacunae</name>
    <dbReference type="NCBI Taxonomy" id="3139305"/>
    <lineage>
        <taxon>Bacteria</taxon>
        <taxon>Pseudomonadati</taxon>
        <taxon>Bacteroidota</taxon>
        <taxon>Cytophagia</taxon>
        <taxon>Cytophagales</taxon>
        <taxon>Flectobacillaceae</taxon>
        <taxon>Aquirufa</taxon>
    </lineage>
</organism>
<feature type="chain" id="PRO_5045223800" evidence="2">
    <location>
        <begin position="17"/>
        <end position="128"/>
    </location>
</feature>
<dbReference type="RefSeq" id="WP_406799511.1">
    <property type="nucleotide sequence ID" value="NZ_JBEWZF010000001.1"/>
</dbReference>
<comment type="caution">
    <text evidence="3">The sequence shown here is derived from an EMBL/GenBank/DDBJ whole genome shotgun (WGS) entry which is preliminary data.</text>
</comment>
<reference evidence="3 4" key="1">
    <citation type="submission" date="2024-07" db="EMBL/GenBank/DDBJ databases">
        <authorList>
            <person name="Pitt A."/>
            <person name="Hahn M.W."/>
        </authorList>
    </citation>
    <scope>NUCLEOTIDE SEQUENCE [LARGE SCALE GENOMIC DNA]</scope>
    <source>
        <strain evidence="3 4">2-BAHN-186B</strain>
    </source>
</reference>
<keyword evidence="4" id="KW-1185">Reference proteome</keyword>
<dbReference type="EMBL" id="JBEWZF010000001">
    <property type="protein sequence ID" value="MFL0297521.1"/>
    <property type="molecule type" value="Genomic_DNA"/>
</dbReference>
<proteinExistence type="predicted"/>
<evidence type="ECO:0000256" key="2">
    <source>
        <dbReference type="SAM" id="SignalP"/>
    </source>
</evidence>
<gene>
    <name evidence="3" type="ORF">AAE961_01405</name>
</gene>